<dbReference type="EMBL" id="ASPP01022150">
    <property type="protein sequence ID" value="ETO11690.1"/>
    <property type="molecule type" value="Genomic_DNA"/>
</dbReference>
<organism evidence="1 2">
    <name type="scientific">Reticulomyxa filosa</name>
    <dbReference type="NCBI Taxonomy" id="46433"/>
    <lineage>
        <taxon>Eukaryota</taxon>
        <taxon>Sar</taxon>
        <taxon>Rhizaria</taxon>
        <taxon>Retaria</taxon>
        <taxon>Foraminifera</taxon>
        <taxon>Monothalamids</taxon>
        <taxon>Reticulomyxidae</taxon>
        <taxon>Reticulomyxa</taxon>
    </lineage>
</organism>
<gene>
    <name evidence="1" type="ORF">RFI_25686</name>
</gene>
<accession>X6MF67</accession>
<reference evidence="1 2" key="1">
    <citation type="journal article" date="2013" name="Curr. Biol.">
        <title>The Genome of the Foraminiferan Reticulomyxa filosa.</title>
        <authorList>
            <person name="Glockner G."/>
            <person name="Hulsmann N."/>
            <person name="Schleicher M."/>
            <person name="Noegel A.A."/>
            <person name="Eichinger L."/>
            <person name="Gallinger C."/>
            <person name="Pawlowski J."/>
            <person name="Sierra R."/>
            <person name="Euteneuer U."/>
            <person name="Pillet L."/>
            <person name="Moustafa A."/>
            <person name="Platzer M."/>
            <person name="Groth M."/>
            <person name="Szafranski K."/>
            <person name="Schliwa M."/>
        </authorList>
    </citation>
    <scope>NUCLEOTIDE SEQUENCE [LARGE SCALE GENOMIC DNA]</scope>
</reference>
<dbReference type="AlphaFoldDB" id="X6MF67"/>
<keyword evidence="2" id="KW-1185">Reference proteome</keyword>
<proteinExistence type="predicted"/>
<comment type="caution">
    <text evidence="1">The sequence shown here is derived from an EMBL/GenBank/DDBJ whole genome shotgun (WGS) entry which is preliminary data.</text>
</comment>
<name>X6MF67_RETFI</name>
<sequence>MDQFKKTGEMEAYVLKKGLNLLQMDTLSLTTRYSLLRDKHLAFEKYWLVRHGKGQAKTKKLGCHTPYCCHYCNNQSDKHNISEQLRQSKTFINTRPDAYTNINNISILSTDSKNNNPSKTMHKEPVQLLEKLLDITTLQSSNYLLNIATKMSISIHQHHVVQYLLQSKRKEQSMRSMVVILLAIRRLLNELSTRLPNNMWKHNFVLESLKSQYINNSKRRSFITAKSKSILTMLISGASIDITSLFDVITKALWTLAKVLSLSSSTNDKNNAPNKRIMDNVMELMCGISSAKNVSSCARKFN</sequence>
<dbReference type="Proteomes" id="UP000023152">
    <property type="component" value="Unassembled WGS sequence"/>
</dbReference>
<evidence type="ECO:0000313" key="1">
    <source>
        <dbReference type="EMBL" id="ETO11690.1"/>
    </source>
</evidence>
<protein>
    <submittedName>
        <fullName evidence="1">Uncharacterized protein</fullName>
    </submittedName>
</protein>
<evidence type="ECO:0000313" key="2">
    <source>
        <dbReference type="Proteomes" id="UP000023152"/>
    </source>
</evidence>